<dbReference type="InterPro" id="IPR005215">
    <property type="entry name" value="Trig_fac"/>
</dbReference>
<comment type="catalytic activity">
    <reaction evidence="1 11">
        <text>[protein]-peptidylproline (omega=180) = [protein]-peptidylproline (omega=0)</text>
        <dbReference type="Rhea" id="RHEA:16237"/>
        <dbReference type="Rhea" id="RHEA-COMP:10747"/>
        <dbReference type="Rhea" id="RHEA-COMP:10748"/>
        <dbReference type="ChEBI" id="CHEBI:83833"/>
        <dbReference type="ChEBI" id="CHEBI:83834"/>
        <dbReference type="EC" id="5.2.1.8"/>
    </reaction>
</comment>
<dbReference type="GO" id="GO:0051301">
    <property type="term" value="P:cell division"/>
    <property type="evidence" value="ECO:0007669"/>
    <property type="project" value="UniProtKB-KW"/>
</dbReference>
<sequence length="437" mass="50456">MFKHKFNADKNEVLVTLKWERSDFETKLQKSLDLAVKNIKVPGYRPGKAPKEKLLQRVDILAVQDRLIKDYVNSKWNDLTKYLDDKKLKVLNYILNLSQEDNKDDEYINLDVHLPVIPSFDDVDFSKVDIKLTLPKVTKENVKDDINHFTSHLTTKTEVKEKTAKTQLRDTVVLDFKGFIDDVAFEGGEATHYELELGSNSFIAGFEDQLLGKKTGYEGEVNVTFPTTYFVKEYAGKEAIFKVKIHKILRQSTLALDDSVFEKLGHKNVKNLKDFEKLTELKLNLEGLSSALTKYVEELAFEAYKQSKTKLNKIFFEKEITKLKNEFNKNLEQFGIKKREYISLLKTSEKAIDDEINASAEKTAAISFLRSKMIENLKFDQKAAKEQFKDKLAYYSQESEAENISEFLVHNIELLKLIGKAKESKDIENFIAKKITK</sequence>
<comment type="subcellular location">
    <subcellularLocation>
        <location evidence="2">Cytoplasm</location>
    </subcellularLocation>
</comment>
<dbReference type="AlphaFoldDB" id="A0A449AEZ5"/>
<dbReference type="InterPro" id="IPR001179">
    <property type="entry name" value="PPIase_FKBP_dom"/>
</dbReference>
<dbReference type="Proteomes" id="UP000289952">
    <property type="component" value="Chromosome"/>
</dbReference>
<dbReference type="OrthoDB" id="9767721at2"/>
<keyword evidence="5 12" id="KW-0132">Cell division</keyword>
<gene>
    <name evidence="14" type="primary">MCYN0725</name>
    <name evidence="14" type="ORF">NCTC10118_00598</name>
</gene>
<name>A0A449AEZ5_9BACT</name>
<keyword evidence="9 12" id="KW-0131">Cell cycle</keyword>
<evidence type="ECO:0000259" key="13">
    <source>
        <dbReference type="PROSITE" id="PS50059"/>
    </source>
</evidence>
<dbReference type="InterPro" id="IPR036611">
    <property type="entry name" value="Trigger_fac_ribosome-bd_sf"/>
</dbReference>
<dbReference type="EMBL" id="LR214972">
    <property type="protein sequence ID" value="VEU63558.1"/>
    <property type="molecule type" value="Genomic_DNA"/>
</dbReference>
<evidence type="ECO:0000313" key="14">
    <source>
        <dbReference type="EMBL" id="VEU63558.1"/>
    </source>
</evidence>
<evidence type="ECO:0000256" key="12">
    <source>
        <dbReference type="RuleBase" id="RU003914"/>
    </source>
</evidence>
<evidence type="ECO:0000256" key="3">
    <source>
        <dbReference type="ARBA" id="ARBA00005464"/>
    </source>
</evidence>
<evidence type="ECO:0000256" key="4">
    <source>
        <dbReference type="ARBA" id="ARBA00016902"/>
    </source>
</evidence>
<reference evidence="14 15" key="1">
    <citation type="submission" date="2019-01" db="EMBL/GenBank/DDBJ databases">
        <authorList>
            <consortium name="Pathogen Informatics"/>
        </authorList>
    </citation>
    <scope>NUCLEOTIDE SEQUENCE [LARGE SCALE GENOMIC DNA]</scope>
    <source>
        <strain evidence="14 15">NCTC10118</strain>
    </source>
</reference>
<protein>
    <recommendedName>
        <fullName evidence="4 12">Trigger factor</fullName>
    </recommendedName>
</protein>
<evidence type="ECO:0000313" key="15">
    <source>
        <dbReference type="Proteomes" id="UP000289952"/>
    </source>
</evidence>
<dbReference type="InterPro" id="IPR027304">
    <property type="entry name" value="Trigger_fact/SurA_dom_sf"/>
</dbReference>
<dbReference type="InterPro" id="IPR008881">
    <property type="entry name" value="Trigger_fac_ribosome-bd_bac"/>
</dbReference>
<feature type="domain" description="PPIase FKBP-type" evidence="13">
    <location>
        <begin position="169"/>
        <end position="229"/>
    </location>
</feature>
<keyword evidence="8 11" id="KW-0413">Isomerase</keyword>
<dbReference type="Pfam" id="PF05697">
    <property type="entry name" value="Trigger_N"/>
    <property type="match status" value="1"/>
</dbReference>
<dbReference type="PROSITE" id="PS50059">
    <property type="entry name" value="FKBP_PPIASE"/>
    <property type="match status" value="1"/>
</dbReference>
<proteinExistence type="inferred from homology"/>
<comment type="function">
    <text evidence="10">Involved in protein export. Acts as a chaperone by maintaining the newly synthesized protein in an open conformation. Functions as a peptidyl-prolyl cis-trans isomerase.</text>
</comment>
<evidence type="ECO:0000256" key="11">
    <source>
        <dbReference type="PROSITE-ProRule" id="PRU00277"/>
    </source>
</evidence>
<organism evidence="14 15">
    <name type="scientific">Mycoplasmopsis bovirhinis</name>
    <dbReference type="NCBI Taxonomy" id="29553"/>
    <lineage>
        <taxon>Bacteria</taxon>
        <taxon>Bacillati</taxon>
        <taxon>Mycoplasmatota</taxon>
        <taxon>Mycoplasmoidales</taxon>
        <taxon>Metamycoplasmataceae</taxon>
        <taxon>Mycoplasmopsis</taxon>
    </lineage>
</organism>
<evidence type="ECO:0000256" key="8">
    <source>
        <dbReference type="ARBA" id="ARBA00023235"/>
    </source>
</evidence>
<dbReference type="GO" id="GO:0006457">
    <property type="term" value="P:protein folding"/>
    <property type="evidence" value="ECO:0007669"/>
    <property type="project" value="InterPro"/>
</dbReference>
<dbReference type="RefSeq" id="WP_129621783.1">
    <property type="nucleotide sequence ID" value="NZ_LR214972.1"/>
</dbReference>
<dbReference type="Gene3D" id="3.30.70.1050">
    <property type="entry name" value="Trigger factor ribosome-binding domain"/>
    <property type="match status" value="1"/>
</dbReference>
<dbReference type="GO" id="GO:0003755">
    <property type="term" value="F:peptidyl-prolyl cis-trans isomerase activity"/>
    <property type="evidence" value="ECO:0007669"/>
    <property type="project" value="UniProtKB-KW"/>
</dbReference>
<evidence type="ECO:0000256" key="5">
    <source>
        <dbReference type="ARBA" id="ARBA00022618"/>
    </source>
</evidence>
<dbReference type="FunFam" id="3.10.50.40:FF:000001">
    <property type="entry name" value="Trigger factor"/>
    <property type="match status" value="1"/>
</dbReference>
<dbReference type="GO" id="GO:0005737">
    <property type="term" value="C:cytoplasm"/>
    <property type="evidence" value="ECO:0007669"/>
    <property type="project" value="UniProtKB-SubCell"/>
</dbReference>
<evidence type="ECO:0000256" key="1">
    <source>
        <dbReference type="ARBA" id="ARBA00000971"/>
    </source>
</evidence>
<keyword evidence="7 12" id="KW-0143">Chaperone</keyword>
<dbReference type="SUPFAM" id="SSF109998">
    <property type="entry name" value="Triger factor/SurA peptide-binding domain-like"/>
    <property type="match status" value="1"/>
</dbReference>
<dbReference type="Gene3D" id="1.10.3120.10">
    <property type="entry name" value="Trigger factor, C-terminal domain"/>
    <property type="match status" value="1"/>
</dbReference>
<keyword evidence="15" id="KW-1185">Reference proteome</keyword>
<evidence type="ECO:0000256" key="7">
    <source>
        <dbReference type="ARBA" id="ARBA00023186"/>
    </source>
</evidence>
<evidence type="ECO:0000256" key="6">
    <source>
        <dbReference type="ARBA" id="ARBA00023110"/>
    </source>
</evidence>
<evidence type="ECO:0000256" key="10">
    <source>
        <dbReference type="ARBA" id="ARBA00024849"/>
    </source>
</evidence>
<dbReference type="Pfam" id="PF00254">
    <property type="entry name" value="FKBP_C"/>
    <property type="match status" value="1"/>
</dbReference>
<keyword evidence="6 11" id="KW-0697">Rotamase</keyword>
<dbReference type="SUPFAM" id="SSF102735">
    <property type="entry name" value="Trigger factor ribosome-binding domain"/>
    <property type="match status" value="1"/>
</dbReference>
<evidence type="ECO:0000256" key="2">
    <source>
        <dbReference type="ARBA" id="ARBA00004496"/>
    </source>
</evidence>
<dbReference type="Gene3D" id="3.10.50.40">
    <property type="match status" value="1"/>
</dbReference>
<dbReference type="InterPro" id="IPR046357">
    <property type="entry name" value="PPIase_dom_sf"/>
</dbReference>
<dbReference type="GO" id="GO:0015031">
    <property type="term" value="P:protein transport"/>
    <property type="evidence" value="ECO:0007669"/>
    <property type="project" value="InterPro"/>
</dbReference>
<dbReference type="NCBIfam" id="TIGR00115">
    <property type="entry name" value="tig"/>
    <property type="match status" value="1"/>
</dbReference>
<evidence type="ECO:0000256" key="9">
    <source>
        <dbReference type="ARBA" id="ARBA00023306"/>
    </source>
</evidence>
<dbReference type="SUPFAM" id="SSF54534">
    <property type="entry name" value="FKBP-like"/>
    <property type="match status" value="1"/>
</dbReference>
<dbReference type="PIRSF" id="PIRSF003095">
    <property type="entry name" value="Trigger_factor"/>
    <property type="match status" value="1"/>
</dbReference>
<dbReference type="InterPro" id="IPR037041">
    <property type="entry name" value="Trigger_fac_C_sf"/>
</dbReference>
<comment type="similarity">
    <text evidence="3 12">Belongs to the FKBP-type PPIase family. Tig subfamily.</text>
</comment>
<accession>A0A449AEZ5</accession>